<feature type="transmembrane region" description="Helical" evidence="10">
    <location>
        <begin position="172"/>
        <end position="195"/>
    </location>
</feature>
<dbReference type="SMART" id="SM01381">
    <property type="entry name" value="7TM_GPCR_Srsx"/>
    <property type="match status" value="1"/>
</dbReference>
<organism evidence="12 13">
    <name type="scientific">Actinia tenebrosa</name>
    <name type="common">Australian red waratah sea anemone</name>
    <dbReference type="NCBI Taxonomy" id="6105"/>
    <lineage>
        <taxon>Eukaryota</taxon>
        <taxon>Metazoa</taxon>
        <taxon>Cnidaria</taxon>
        <taxon>Anthozoa</taxon>
        <taxon>Hexacorallia</taxon>
        <taxon>Actiniaria</taxon>
        <taxon>Actiniidae</taxon>
        <taxon>Actinia</taxon>
    </lineage>
</organism>
<dbReference type="InParanoid" id="A0A6P8HHU4"/>
<reference evidence="13" key="1">
    <citation type="submission" date="2025-08" db="UniProtKB">
        <authorList>
            <consortium name="RefSeq"/>
        </authorList>
    </citation>
    <scope>IDENTIFICATION</scope>
    <source>
        <tissue evidence="13">Tentacle</tissue>
    </source>
</reference>
<keyword evidence="2" id="KW-1003">Cell membrane</keyword>
<dbReference type="PRINTS" id="PR00237">
    <property type="entry name" value="GPCRRHODOPSN"/>
</dbReference>
<keyword evidence="6 10" id="KW-0472">Membrane</keyword>
<proteinExistence type="predicted"/>
<dbReference type="GO" id="GO:0005886">
    <property type="term" value="C:plasma membrane"/>
    <property type="evidence" value="ECO:0007669"/>
    <property type="project" value="UniProtKB-SubCell"/>
</dbReference>
<dbReference type="CDD" id="cd00637">
    <property type="entry name" value="7tm_classA_rhodopsin-like"/>
    <property type="match status" value="1"/>
</dbReference>
<sequence length="294" mass="33680">MSFSGVLKNTSENLEIYTELNYLWVRTGFPLAFAVTVANSIALSVFLKKTFLVKKSSYLLVNLTIADLLVGISGIVHGALLIFCSEPDILTLSGVTEMCSIASIFSLALISLERLVAVFWPFHHRIAKSAHYFLVIAVVWFLTVCQTMPIIVMQQHFLQSFDSKQFFPYLRWITLLPAASLATIVFSYLSIWVKLKFFTKFRHCRTIQENSKLTKTLFIVTVVSLATWLPKNIADSIYIINIHETLFIYKDAGLFVALFFLLLMNSLLNIIVYSFRMPEFRKELKDMFCKCSSW</sequence>
<dbReference type="GeneID" id="116289383"/>
<dbReference type="InterPro" id="IPR017452">
    <property type="entry name" value="GPCR_Rhodpsn_7TM"/>
</dbReference>
<evidence type="ECO:0000256" key="8">
    <source>
        <dbReference type="ARBA" id="ARBA00023180"/>
    </source>
</evidence>
<evidence type="ECO:0000256" key="10">
    <source>
        <dbReference type="SAM" id="Phobius"/>
    </source>
</evidence>
<evidence type="ECO:0000256" key="6">
    <source>
        <dbReference type="ARBA" id="ARBA00023136"/>
    </source>
</evidence>
<feature type="transmembrane region" description="Helical" evidence="10">
    <location>
        <begin position="216"/>
        <end position="240"/>
    </location>
</feature>
<feature type="transmembrane region" description="Helical" evidence="10">
    <location>
        <begin position="28"/>
        <end position="47"/>
    </location>
</feature>
<dbReference type="PANTHER" id="PTHR24246:SF27">
    <property type="entry name" value="ADENOSINE RECEPTOR, ISOFORM A"/>
    <property type="match status" value="1"/>
</dbReference>
<protein>
    <submittedName>
        <fullName evidence="13">Melatonin receptor type 1B-like</fullName>
    </submittedName>
</protein>
<keyword evidence="9" id="KW-0807">Transducer</keyword>
<dbReference type="SUPFAM" id="SSF81321">
    <property type="entry name" value="Family A G protein-coupled receptor-like"/>
    <property type="match status" value="1"/>
</dbReference>
<gene>
    <name evidence="13" type="primary">LOC116289383</name>
</gene>
<evidence type="ECO:0000256" key="3">
    <source>
        <dbReference type="ARBA" id="ARBA00022692"/>
    </source>
</evidence>
<feature type="transmembrane region" description="Helical" evidence="10">
    <location>
        <begin position="132"/>
        <end position="152"/>
    </location>
</feature>
<dbReference type="PANTHER" id="PTHR24246">
    <property type="entry name" value="OLFACTORY RECEPTOR AND ADENOSINE RECEPTOR"/>
    <property type="match status" value="1"/>
</dbReference>
<evidence type="ECO:0000256" key="5">
    <source>
        <dbReference type="ARBA" id="ARBA00023040"/>
    </source>
</evidence>
<feature type="transmembrane region" description="Helical" evidence="10">
    <location>
        <begin position="59"/>
        <end position="83"/>
    </location>
</feature>
<evidence type="ECO:0000256" key="9">
    <source>
        <dbReference type="ARBA" id="ARBA00023224"/>
    </source>
</evidence>
<dbReference type="Gene3D" id="1.20.1070.10">
    <property type="entry name" value="Rhodopsin 7-helix transmembrane proteins"/>
    <property type="match status" value="1"/>
</dbReference>
<dbReference type="InterPro" id="IPR000276">
    <property type="entry name" value="GPCR_Rhodpsn"/>
</dbReference>
<keyword evidence="12" id="KW-1185">Reference proteome</keyword>
<evidence type="ECO:0000256" key="2">
    <source>
        <dbReference type="ARBA" id="ARBA00022475"/>
    </source>
</evidence>
<keyword evidence="7" id="KW-0675">Receptor</keyword>
<keyword evidence="3 10" id="KW-0812">Transmembrane</keyword>
<name>A0A6P8HHU4_ACTTE</name>
<dbReference type="PROSITE" id="PS50262">
    <property type="entry name" value="G_PROTEIN_RECEP_F1_2"/>
    <property type="match status" value="1"/>
</dbReference>
<dbReference type="OrthoDB" id="10607274at2759"/>
<evidence type="ECO:0000256" key="4">
    <source>
        <dbReference type="ARBA" id="ARBA00022989"/>
    </source>
</evidence>
<accession>A0A6P8HHU4</accession>
<evidence type="ECO:0000259" key="11">
    <source>
        <dbReference type="PROSITE" id="PS50262"/>
    </source>
</evidence>
<keyword evidence="4 10" id="KW-1133">Transmembrane helix</keyword>
<dbReference type="GO" id="GO:0004930">
    <property type="term" value="F:G protein-coupled receptor activity"/>
    <property type="evidence" value="ECO:0007669"/>
    <property type="project" value="UniProtKB-KW"/>
</dbReference>
<dbReference type="Proteomes" id="UP000515163">
    <property type="component" value="Unplaced"/>
</dbReference>
<dbReference type="Pfam" id="PF00001">
    <property type="entry name" value="7tm_1"/>
    <property type="match status" value="1"/>
</dbReference>
<comment type="subcellular location">
    <subcellularLocation>
        <location evidence="1">Cell membrane</location>
        <topology evidence="1">Multi-pass membrane protein</topology>
    </subcellularLocation>
</comment>
<dbReference type="RefSeq" id="XP_031552140.1">
    <property type="nucleotide sequence ID" value="XM_031696280.1"/>
</dbReference>
<evidence type="ECO:0000256" key="7">
    <source>
        <dbReference type="ARBA" id="ARBA00023170"/>
    </source>
</evidence>
<dbReference type="KEGG" id="aten:116289383"/>
<evidence type="ECO:0000313" key="12">
    <source>
        <dbReference type="Proteomes" id="UP000515163"/>
    </source>
</evidence>
<evidence type="ECO:0000256" key="1">
    <source>
        <dbReference type="ARBA" id="ARBA00004651"/>
    </source>
</evidence>
<keyword evidence="8" id="KW-0325">Glycoprotein</keyword>
<evidence type="ECO:0000313" key="13">
    <source>
        <dbReference type="RefSeq" id="XP_031552140.1"/>
    </source>
</evidence>
<dbReference type="AlphaFoldDB" id="A0A6P8HHU4"/>
<feature type="transmembrane region" description="Helical" evidence="10">
    <location>
        <begin position="252"/>
        <end position="275"/>
    </location>
</feature>
<feature type="domain" description="G-protein coupled receptors family 1 profile" evidence="11">
    <location>
        <begin position="38"/>
        <end position="273"/>
    </location>
</feature>
<feature type="transmembrane region" description="Helical" evidence="10">
    <location>
        <begin position="89"/>
        <end position="112"/>
    </location>
</feature>
<keyword evidence="5" id="KW-0297">G-protein coupled receptor</keyword>